<evidence type="ECO:0000256" key="3">
    <source>
        <dbReference type="ARBA" id="ARBA00045001"/>
    </source>
</evidence>
<evidence type="ECO:0000313" key="6">
    <source>
        <dbReference type="EMBL" id="MCC4308124.1"/>
    </source>
</evidence>
<dbReference type="Proteomes" id="UP001108027">
    <property type="component" value="Unassembled WGS sequence"/>
</dbReference>
<evidence type="ECO:0000256" key="2">
    <source>
        <dbReference type="ARBA" id="ARBA00044983"/>
    </source>
</evidence>
<dbReference type="Gene3D" id="1.20.120.1490">
    <property type="match status" value="2"/>
</dbReference>
<feature type="signal peptide" evidence="5">
    <location>
        <begin position="1"/>
        <end position="23"/>
    </location>
</feature>
<name>A0A9Q3UME2_9GAMM</name>
<proteinExistence type="inferred from homology"/>
<dbReference type="RefSeq" id="WP_228233430.1">
    <property type="nucleotide sequence ID" value="NZ_JAJGNA010000005.1"/>
</dbReference>
<dbReference type="AlphaFoldDB" id="A0A9Q3UME2"/>
<dbReference type="Pfam" id="PF13801">
    <property type="entry name" value="Metal_resist"/>
    <property type="match status" value="1"/>
</dbReference>
<evidence type="ECO:0000313" key="7">
    <source>
        <dbReference type="Proteomes" id="UP001108027"/>
    </source>
</evidence>
<sequence>MKKITTVALALVTGVALTGPVMAAPKPGPNPDRPHAERMVEHMARELDLNADQQARIKTIMEEQGQKMRALHDETQSRIEAVLTPEQREKAEEMREKRREKWEERKEKMQERRGKE</sequence>
<gene>
    <name evidence="6" type="ORF">LL252_06020</name>
</gene>
<feature type="chain" id="PRO_5040503466" description="Signaling pathway modulator ZraP" evidence="5">
    <location>
        <begin position="24"/>
        <end position="116"/>
    </location>
</feature>
<evidence type="ECO:0000256" key="5">
    <source>
        <dbReference type="SAM" id="SignalP"/>
    </source>
</evidence>
<keyword evidence="5" id="KW-0732">Signal</keyword>
<keyword evidence="7" id="KW-1185">Reference proteome</keyword>
<protein>
    <recommendedName>
        <fullName evidence="2">Signaling pathway modulator ZraP</fullName>
    </recommendedName>
    <alternativeName>
        <fullName evidence="3">Zinc resistance-associated protein</fullName>
    </alternativeName>
</protein>
<accession>A0A9Q3UME2</accession>
<dbReference type="InterPro" id="IPR025961">
    <property type="entry name" value="Metal_resist"/>
</dbReference>
<feature type="region of interest" description="Disordered" evidence="4">
    <location>
        <begin position="82"/>
        <end position="116"/>
    </location>
</feature>
<evidence type="ECO:0000256" key="1">
    <source>
        <dbReference type="ARBA" id="ARBA00044945"/>
    </source>
</evidence>
<dbReference type="EMBL" id="JAJGNA010000005">
    <property type="protein sequence ID" value="MCC4308124.1"/>
    <property type="molecule type" value="Genomic_DNA"/>
</dbReference>
<reference evidence="6" key="1">
    <citation type="submission" date="2021-10" db="EMBL/GenBank/DDBJ databases">
        <title>The diversity and Nitrogen Metabolism of Culturable Nitrate-Utilizing Bacteria Within the Oxygen Minimum Zone of the Changjiang (Yangtze River)Estuary.</title>
        <authorList>
            <person name="Zhang D."/>
            <person name="Zheng J."/>
            <person name="Liu S."/>
            <person name="He W."/>
        </authorList>
    </citation>
    <scope>NUCLEOTIDE SEQUENCE</scope>
    <source>
        <strain evidence="6">FXH-223</strain>
    </source>
</reference>
<evidence type="ECO:0000256" key="4">
    <source>
        <dbReference type="SAM" id="MobiDB-lite"/>
    </source>
</evidence>
<comment type="caution">
    <text evidence="6">The sequence shown here is derived from an EMBL/GenBank/DDBJ whole genome shotgun (WGS) entry which is preliminary data.</text>
</comment>
<feature type="compositionally biased region" description="Basic and acidic residues" evidence="4">
    <location>
        <begin position="86"/>
        <end position="116"/>
    </location>
</feature>
<organism evidence="6 7">
    <name type="scientific">Alloalcanivorax marinus</name>
    <dbReference type="NCBI Taxonomy" id="1177169"/>
    <lineage>
        <taxon>Bacteria</taxon>
        <taxon>Pseudomonadati</taxon>
        <taxon>Pseudomonadota</taxon>
        <taxon>Gammaproteobacteria</taxon>
        <taxon>Oceanospirillales</taxon>
        <taxon>Alcanivoracaceae</taxon>
        <taxon>Alloalcanivorax</taxon>
    </lineage>
</organism>
<comment type="similarity">
    <text evidence="1">Belongs to the ZraP family.</text>
</comment>